<sequence>MSNEANQKAAREGFSTAYNGLLTSVSKLGGNAYNLLHSEHRDELLKNVQTSLTELKKAGVAFDEALKPASTKDK</sequence>
<organism evidence="1 2">
    <name type="scientific">Pseudoalteromonas caenipelagi</name>
    <dbReference type="NCBI Taxonomy" id="2726988"/>
    <lineage>
        <taxon>Bacteria</taxon>
        <taxon>Pseudomonadati</taxon>
        <taxon>Pseudomonadota</taxon>
        <taxon>Gammaproteobacteria</taxon>
        <taxon>Alteromonadales</taxon>
        <taxon>Pseudoalteromonadaceae</taxon>
        <taxon>Pseudoalteromonas</taxon>
    </lineage>
</organism>
<reference evidence="1 2" key="1">
    <citation type="submission" date="2020-04" db="EMBL/GenBank/DDBJ databases">
        <title>Pseudoalteromonas caenipelagi sp. nov., isolated from a tidal flat.</title>
        <authorList>
            <person name="Park S."/>
            <person name="Yoon J.-H."/>
        </authorList>
    </citation>
    <scope>NUCLEOTIDE SEQUENCE [LARGE SCALE GENOMIC DNA]</scope>
    <source>
        <strain evidence="1 2">JBTF-M23</strain>
    </source>
</reference>
<gene>
    <name evidence="1" type="ORF">HG263_05465</name>
</gene>
<protein>
    <submittedName>
        <fullName evidence="1">Uncharacterized protein</fullName>
    </submittedName>
</protein>
<dbReference type="Proteomes" id="UP000586305">
    <property type="component" value="Unassembled WGS sequence"/>
</dbReference>
<dbReference type="RefSeq" id="WP_171625066.1">
    <property type="nucleotide sequence ID" value="NZ_JABBPG010000002.1"/>
</dbReference>
<name>A0A849VDH5_9GAMM</name>
<comment type="caution">
    <text evidence="1">The sequence shown here is derived from an EMBL/GenBank/DDBJ whole genome shotgun (WGS) entry which is preliminary data.</text>
</comment>
<proteinExistence type="predicted"/>
<dbReference type="AlphaFoldDB" id="A0A849VDH5"/>
<dbReference type="EMBL" id="JABBPG010000002">
    <property type="protein sequence ID" value="NOU49984.1"/>
    <property type="molecule type" value="Genomic_DNA"/>
</dbReference>
<evidence type="ECO:0000313" key="2">
    <source>
        <dbReference type="Proteomes" id="UP000586305"/>
    </source>
</evidence>
<keyword evidence="2" id="KW-1185">Reference proteome</keyword>
<evidence type="ECO:0000313" key="1">
    <source>
        <dbReference type="EMBL" id="NOU49984.1"/>
    </source>
</evidence>
<accession>A0A849VDH5</accession>